<reference evidence="1 2" key="1">
    <citation type="submission" date="2018-06" db="EMBL/GenBank/DDBJ databases">
        <authorList>
            <consortium name="Pathogen Informatics"/>
            <person name="Doyle S."/>
        </authorList>
    </citation>
    <scope>NUCLEOTIDE SEQUENCE [LARGE SCALE GENOMIC DNA]</scope>
    <source>
        <strain evidence="1 2">NCTC8105</strain>
    </source>
</reference>
<protein>
    <submittedName>
        <fullName evidence="1">Protein of uncharacterized function (DUF2877)</fullName>
    </submittedName>
</protein>
<accession>A0A377PQE6</accession>
<proteinExistence type="predicted"/>
<dbReference type="InterPro" id="IPR021530">
    <property type="entry name" value="AllH-like"/>
</dbReference>
<dbReference type="Pfam" id="PF11392">
    <property type="entry name" value="AllH"/>
    <property type="match status" value="1"/>
</dbReference>
<dbReference type="AlphaFoldDB" id="A0A377PQE6"/>
<evidence type="ECO:0000313" key="2">
    <source>
        <dbReference type="Proteomes" id="UP000254821"/>
    </source>
</evidence>
<evidence type="ECO:0000313" key="1">
    <source>
        <dbReference type="EMBL" id="STQ82244.1"/>
    </source>
</evidence>
<organism evidence="1 2">
    <name type="scientific">Hafnia alvei</name>
    <dbReference type="NCBI Taxonomy" id="569"/>
    <lineage>
        <taxon>Bacteria</taxon>
        <taxon>Pseudomonadati</taxon>
        <taxon>Pseudomonadota</taxon>
        <taxon>Gammaproteobacteria</taxon>
        <taxon>Enterobacterales</taxon>
        <taxon>Hafniaceae</taxon>
        <taxon>Hafnia</taxon>
    </lineage>
</organism>
<gene>
    <name evidence="1" type="ORF">NCTC8105_04455</name>
</gene>
<dbReference type="EMBL" id="UGHP01000001">
    <property type="protein sequence ID" value="STQ82244.1"/>
    <property type="molecule type" value="Genomic_DNA"/>
</dbReference>
<dbReference type="Proteomes" id="UP000254821">
    <property type="component" value="Unassembled WGS sequence"/>
</dbReference>
<sequence>MICSPLAASDCLPPIHGVWVCDNRFNHAINLRNASNQLLTLHRYGHGISPMGWLIRRAEFDQLSHYLAPGTRLTAINGGLFTPHIQLLKPRRTLYLRISEKLSIAPQRFEKYLSRHSAITGLCGPLNQAPQSSSPYTAIFTQQLSRWAQGFAPDWRSIIGLGPGLTPSGDDMLVGMMAILHATSQTALRPSLLPSDNLLIALTTSVSASYLYYAKRGYFSTTIHSLLRRLARGSQATERSLESVLRHGHTSGADTLLGMDLTLRWQYAHQRRVEYDV</sequence>
<dbReference type="RefSeq" id="WP_051874026.1">
    <property type="nucleotide sequence ID" value="NZ_CALJTU010000070.1"/>
</dbReference>
<name>A0A377PQE6_HAFAL</name>